<dbReference type="Proteomes" id="UP001374893">
    <property type="component" value="Chromosome"/>
</dbReference>
<proteinExistence type="predicted"/>
<sequence>MRKREPTLFHPLANCHWRVFLRLYRRHWPYSFRSIPTQMLTWAGVLAQIPGNALERRIYADPIREHEFPEPPTFIVGHWRSGTTFLHNVLSRSGRFAFINLAQTVRPLGAMRFAGAFEKLLGRIAPEERMADSVQLAPKEPQEEELALALMGSVSAFHSPFFPRDAERNSNRALFFDDLEPGELETFRANYDLLARKVSLIDGGKRPLLFKNPSNTARLDFLRETFPGARFIHIVRHPADVARSSVRMAEALTRHLSLQPLRETPVMERILMNYARIIPLHLEQRERIEPGHYTEVRYEDFREDPMKGVEDIYRNFGWELDDDSRDSIRTYLDSIAGFRPNQRPKDPDLAAMIADRLAFAYDQWGYDP</sequence>
<dbReference type="EMBL" id="AP024702">
    <property type="protein sequence ID" value="BCX49019.1"/>
    <property type="molecule type" value="Genomic_DNA"/>
</dbReference>
<dbReference type="PANTHER" id="PTHR36451">
    <property type="entry name" value="PAPS-DEPENDENT SULFOTRANSFERASE STF3"/>
    <property type="match status" value="1"/>
</dbReference>
<evidence type="ECO:0000313" key="1">
    <source>
        <dbReference type="EMBL" id="BCX49019.1"/>
    </source>
</evidence>
<dbReference type="Pfam" id="PF13469">
    <property type="entry name" value="Sulfotransfer_3"/>
    <property type="match status" value="1"/>
</dbReference>
<gene>
    <name evidence="1" type="ORF">HAHE_29270</name>
</gene>
<dbReference type="InterPro" id="IPR052736">
    <property type="entry name" value="Stf3_sulfotransferase"/>
</dbReference>
<dbReference type="RefSeq" id="WP_338685452.1">
    <property type="nucleotide sequence ID" value="NZ_AP024702.1"/>
</dbReference>
<dbReference type="Gene3D" id="3.40.50.300">
    <property type="entry name" value="P-loop containing nucleotide triphosphate hydrolases"/>
    <property type="match status" value="1"/>
</dbReference>
<dbReference type="PANTHER" id="PTHR36451:SF1">
    <property type="entry name" value="OMEGA-HYDROXY-BETA-DIHYDROMENAQUINONE-9 SULFOTRANSFERASE STF3"/>
    <property type="match status" value="1"/>
</dbReference>
<protein>
    <submittedName>
        <fullName evidence="1">Sulfotransferase family protein</fullName>
    </submittedName>
</protein>
<organism evidence="1 2">
    <name type="scientific">Haloferula helveola</name>
    <dbReference type="NCBI Taxonomy" id="490095"/>
    <lineage>
        <taxon>Bacteria</taxon>
        <taxon>Pseudomonadati</taxon>
        <taxon>Verrucomicrobiota</taxon>
        <taxon>Verrucomicrobiia</taxon>
        <taxon>Verrucomicrobiales</taxon>
        <taxon>Verrucomicrobiaceae</taxon>
        <taxon>Haloferula</taxon>
    </lineage>
</organism>
<keyword evidence="2" id="KW-1185">Reference proteome</keyword>
<name>A0ABM7RFW3_9BACT</name>
<evidence type="ECO:0000313" key="2">
    <source>
        <dbReference type="Proteomes" id="UP001374893"/>
    </source>
</evidence>
<dbReference type="InterPro" id="IPR027417">
    <property type="entry name" value="P-loop_NTPase"/>
</dbReference>
<accession>A0ABM7RFW3</accession>
<reference evidence="1 2" key="1">
    <citation type="submission" date="2021-06" db="EMBL/GenBank/DDBJ databases">
        <title>Complete genome of Haloferula helveola possessing various polysaccharide degrading enzymes.</title>
        <authorList>
            <person name="Takami H."/>
            <person name="Huang C."/>
            <person name="Hamasaki K."/>
        </authorList>
    </citation>
    <scope>NUCLEOTIDE SEQUENCE [LARGE SCALE GENOMIC DNA]</scope>
    <source>
        <strain evidence="1 2">CN-1</strain>
    </source>
</reference>
<dbReference type="SUPFAM" id="SSF52540">
    <property type="entry name" value="P-loop containing nucleoside triphosphate hydrolases"/>
    <property type="match status" value="1"/>
</dbReference>